<dbReference type="AlphaFoldDB" id="A0ABD5SL32"/>
<evidence type="ECO:0000256" key="1">
    <source>
        <dbReference type="SAM" id="MobiDB-lite"/>
    </source>
</evidence>
<proteinExistence type="predicted"/>
<keyword evidence="3" id="KW-1185">Reference proteome</keyword>
<dbReference type="PANTHER" id="PTHR34849">
    <property type="entry name" value="SSL5025 PROTEIN"/>
    <property type="match status" value="1"/>
</dbReference>
<gene>
    <name evidence="2" type="ORF">ACFQE6_04805</name>
</gene>
<dbReference type="Gene3D" id="1.10.10.10">
    <property type="entry name" value="Winged helix-like DNA-binding domain superfamily/Winged helix DNA-binding domain"/>
    <property type="match status" value="1"/>
</dbReference>
<reference evidence="2 3" key="1">
    <citation type="journal article" date="2019" name="Int. J. Syst. Evol. Microbiol.">
        <title>The Global Catalogue of Microorganisms (GCM) 10K type strain sequencing project: providing services to taxonomists for standard genome sequencing and annotation.</title>
        <authorList>
            <consortium name="The Broad Institute Genomics Platform"/>
            <consortium name="The Broad Institute Genome Sequencing Center for Infectious Disease"/>
            <person name="Wu L."/>
            <person name="Ma J."/>
        </authorList>
    </citation>
    <scope>NUCLEOTIDE SEQUENCE [LARGE SCALE GENOMIC DNA]</scope>
    <source>
        <strain evidence="2 3">LMG 29247</strain>
    </source>
</reference>
<evidence type="ECO:0000313" key="3">
    <source>
        <dbReference type="Proteomes" id="UP001596383"/>
    </source>
</evidence>
<organism evidence="2 3">
    <name type="scientific">Natrinema soli</name>
    <dbReference type="NCBI Taxonomy" id="1930624"/>
    <lineage>
        <taxon>Archaea</taxon>
        <taxon>Methanobacteriati</taxon>
        <taxon>Methanobacteriota</taxon>
        <taxon>Stenosarchaea group</taxon>
        <taxon>Halobacteria</taxon>
        <taxon>Halobacteriales</taxon>
        <taxon>Natrialbaceae</taxon>
        <taxon>Natrinema</taxon>
    </lineage>
</organism>
<dbReference type="InterPro" id="IPR007367">
    <property type="entry name" value="DUF433"/>
</dbReference>
<dbReference type="PANTHER" id="PTHR34849:SF3">
    <property type="entry name" value="SSR2962 PROTEIN"/>
    <property type="match status" value="1"/>
</dbReference>
<dbReference type="Pfam" id="PF04255">
    <property type="entry name" value="DUF433"/>
    <property type="match status" value="1"/>
</dbReference>
<dbReference type="InterPro" id="IPR036388">
    <property type="entry name" value="WH-like_DNA-bd_sf"/>
</dbReference>
<accession>A0ABD5SL32</accession>
<dbReference type="SUPFAM" id="SSF46689">
    <property type="entry name" value="Homeodomain-like"/>
    <property type="match status" value="1"/>
</dbReference>
<comment type="caution">
    <text evidence="2">The sequence shown here is derived from an EMBL/GenBank/DDBJ whole genome shotgun (WGS) entry which is preliminary data.</text>
</comment>
<dbReference type="EMBL" id="JBHSWV010000074">
    <property type="protein sequence ID" value="MFC6764376.1"/>
    <property type="molecule type" value="Genomic_DNA"/>
</dbReference>
<dbReference type="Proteomes" id="UP001596383">
    <property type="component" value="Unassembled WGS sequence"/>
</dbReference>
<protein>
    <submittedName>
        <fullName evidence="2">DUF433 domain-containing protein</fullName>
    </submittedName>
</protein>
<sequence>MKAIVRDEEVLGGDPRLEGTRIGVIHVYRQYEGGEAPEQIASNYEGVTVADVHTALAYAFDNPEELREIERTEQDTLLKIREQRPRDPDAVQAGKEA</sequence>
<feature type="region of interest" description="Disordered" evidence="1">
    <location>
        <begin position="77"/>
        <end position="97"/>
    </location>
</feature>
<dbReference type="InterPro" id="IPR009057">
    <property type="entry name" value="Homeodomain-like_sf"/>
</dbReference>
<name>A0ABD5SL32_9EURY</name>
<evidence type="ECO:0000313" key="2">
    <source>
        <dbReference type="EMBL" id="MFC6764376.1"/>
    </source>
</evidence>
<dbReference type="RefSeq" id="WP_273737450.1">
    <property type="nucleotide sequence ID" value="NZ_JAQIVI010000074.1"/>
</dbReference>